<reference evidence="2" key="2">
    <citation type="journal article" date="2021" name="Sci. Rep.">
        <title>The distribution of antibiotic resistance genes in chicken gut microbiota commensals.</title>
        <authorList>
            <person name="Juricova H."/>
            <person name="Matiasovicova J."/>
            <person name="Kubasova T."/>
            <person name="Cejkova D."/>
            <person name="Rychlik I."/>
        </authorList>
    </citation>
    <scope>NUCLEOTIDE SEQUENCE</scope>
    <source>
        <strain evidence="2">An836</strain>
    </source>
</reference>
<comment type="caution">
    <text evidence="2">The sequence shown here is derived from an EMBL/GenBank/DDBJ whole genome shotgun (WGS) entry which is preliminary data.</text>
</comment>
<keyword evidence="1" id="KW-0812">Transmembrane</keyword>
<evidence type="ECO:0000313" key="3">
    <source>
        <dbReference type="Proteomes" id="UP000718821"/>
    </source>
</evidence>
<keyword evidence="1" id="KW-1133">Transmembrane helix</keyword>
<keyword evidence="3" id="KW-1185">Reference proteome</keyword>
<gene>
    <name evidence="2" type="ORF">H7U32_02890</name>
</gene>
<protein>
    <submittedName>
        <fullName evidence="2">LPXTG cell wall anchor domain-containing protein</fullName>
    </submittedName>
</protein>
<reference evidence="2" key="1">
    <citation type="submission" date="2020-08" db="EMBL/GenBank/DDBJ databases">
        <authorList>
            <person name="Cejkova D."/>
            <person name="Kubasova T."/>
            <person name="Jahodarova E."/>
            <person name="Rychlik I."/>
        </authorList>
    </citation>
    <scope>NUCLEOTIDE SEQUENCE</scope>
    <source>
        <strain evidence="2">An836</strain>
    </source>
</reference>
<sequence>MARTGADTTVIVATVITLAMASGACWVIRRRQQTD</sequence>
<dbReference type="PROSITE" id="PS51257">
    <property type="entry name" value="PROKAR_LIPOPROTEIN"/>
    <property type="match status" value="1"/>
</dbReference>
<proteinExistence type="predicted"/>
<evidence type="ECO:0000313" key="2">
    <source>
        <dbReference type="EMBL" id="MBM6699290.1"/>
    </source>
</evidence>
<name>A0A939B9J0_9BIFI</name>
<dbReference type="Proteomes" id="UP000718821">
    <property type="component" value="Unassembled WGS sequence"/>
</dbReference>
<keyword evidence="1" id="KW-0472">Membrane</keyword>
<evidence type="ECO:0000256" key="1">
    <source>
        <dbReference type="SAM" id="Phobius"/>
    </source>
</evidence>
<accession>A0A939B9J0</accession>
<dbReference type="AlphaFoldDB" id="A0A939B9J0"/>
<organism evidence="2 3">
    <name type="scientific">Bifidobacterium pullorum subsp. saeculare</name>
    <dbReference type="NCBI Taxonomy" id="78257"/>
    <lineage>
        <taxon>Bacteria</taxon>
        <taxon>Bacillati</taxon>
        <taxon>Actinomycetota</taxon>
        <taxon>Actinomycetes</taxon>
        <taxon>Bifidobacteriales</taxon>
        <taxon>Bifidobacteriaceae</taxon>
        <taxon>Bifidobacterium</taxon>
    </lineage>
</organism>
<dbReference type="NCBIfam" id="TIGR01167">
    <property type="entry name" value="LPXTG_anchor"/>
    <property type="match status" value="1"/>
</dbReference>
<dbReference type="EMBL" id="JACLYU010000003">
    <property type="protein sequence ID" value="MBM6699290.1"/>
    <property type="molecule type" value="Genomic_DNA"/>
</dbReference>
<feature type="transmembrane region" description="Helical" evidence="1">
    <location>
        <begin position="6"/>
        <end position="28"/>
    </location>
</feature>